<evidence type="ECO:0000259" key="9">
    <source>
        <dbReference type="PROSITE" id="PS50103"/>
    </source>
</evidence>
<feature type="compositionally biased region" description="Basic and acidic residues" evidence="8">
    <location>
        <begin position="580"/>
        <end position="594"/>
    </location>
</feature>
<feature type="region of interest" description="Disordered" evidence="8">
    <location>
        <begin position="257"/>
        <end position="279"/>
    </location>
</feature>
<dbReference type="Pfam" id="PF15870">
    <property type="entry name" value="EloA-BP1"/>
    <property type="match status" value="1"/>
</dbReference>
<keyword evidence="6" id="KW-0539">Nucleus</keyword>
<feature type="compositionally biased region" description="Polar residues" evidence="8">
    <location>
        <begin position="355"/>
        <end position="368"/>
    </location>
</feature>
<dbReference type="InterPro" id="IPR036397">
    <property type="entry name" value="RNaseH_sf"/>
</dbReference>
<feature type="compositionally biased region" description="Low complexity" evidence="8">
    <location>
        <begin position="551"/>
        <end position="562"/>
    </location>
</feature>
<keyword evidence="7" id="KW-0479">Metal-binding</keyword>
<feature type="compositionally biased region" description="Polar residues" evidence="8">
    <location>
        <begin position="818"/>
        <end position="839"/>
    </location>
</feature>
<feature type="compositionally biased region" description="Basic and acidic residues" evidence="8">
    <location>
        <begin position="490"/>
        <end position="503"/>
    </location>
</feature>
<evidence type="ECO:0000256" key="6">
    <source>
        <dbReference type="ARBA" id="ARBA00023242"/>
    </source>
</evidence>
<dbReference type="PANTHER" id="PTHR12801:SF115">
    <property type="entry name" value="FI18136P1-RELATED"/>
    <property type="match status" value="1"/>
</dbReference>
<keyword evidence="11" id="KW-1185">Reference proteome</keyword>
<feature type="region of interest" description="Disordered" evidence="8">
    <location>
        <begin position="809"/>
        <end position="859"/>
    </location>
</feature>
<dbReference type="SMART" id="SM00479">
    <property type="entry name" value="EXOIII"/>
    <property type="match status" value="1"/>
</dbReference>
<feature type="compositionally biased region" description="Basic and acidic residues" evidence="8">
    <location>
        <begin position="635"/>
        <end position="649"/>
    </location>
</feature>
<feature type="compositionally biased region" description="Low complexity" evidence="8">
    <location>
        <begin position="595"/>
        <end position="607"/>
    </location>
</feature>
<comment type="caution">
    <text evidence="10">The sequence shown here is derived from an EMBL/GenBank/DDBJ whole genome shotgun (WGS) entry which is preliminary data.</text>
</comment>
<dbReference type="CDD" id="cd06145">
    <property type="entry name" value="REX1_like"/>
    <property type="match status" value="1"/>
</dbReference>
<feature type="compositionally biased region" description="Basic and acidic residues" evidence="8">
    <location>
        <begin position="403"/>
        <end position="419"/>
    </location>
</feature>
<comment type="similarity">
    <text evidence="2">Belongs to the REXO1/REXO3 family.</text>
</comment>
<evidence type="ECO:0000256" key="4">
    <source>
        <dbReference type="ARBA" id="ARBA00022801"/>
    </source>
</evidence>
<dbReference type="InterPro" id="IPR031736">
    <property type="entry name" value="REXO1-like_dom"/>
</dbReference>
<keyword evidence="5 10" id="KW-0269">Exonuclease</keyword>
<keyword evidence="4" id="KW-0378">Hydrolase</keyword>
<evidence type="ECO:0000256" key="8">
    <source>
        <dbReference type="SAM" id="MobiDB-lite"/>
    </source>
</evidence>
<dbReference type="EMBL" id="NEDP02003918">
    <property type="protein sequence ID" value="OWF47383.1"/>
    <property type="molecule type" value="Genomic_DNA"/>
</dbReference>
<dbReference type="InterPro" id="IPR000571">
    <property type="entry name" value="Znf_CCCH"/>
</dbReference>
<dbReference type="GO" id="GO:0003676">
    <property type="term" value="F:nucleic acid binding"/>
    <property type="evidence" value="ECO:0007669"/>
    <property type="project" value="InterPro"/>
</dbReference>
<evidence type="ECO:0000256" key="5">
    <source>
        <dbReference type="ARBA" id="ARBA00022839"/>
    </source>
</evidence>
<dbReference type="PROSITE" id="PS50103">
    <property type="entry name" value="ZF_C3H1"/>
    <property type="match status" value="1"/>
</dbReference>
<reference evidence="10 11" key="1">
    <citation type="journal article" date="2017" name="Nat. Ecol. Evol.">
        <title>Scallop genome provides insights into evolution of bilaterian karyotype and development.</title>
        <authorList>
            <person name="Wang S."/>
            <person name="Zhang J."/>
            <person name="Jiao W."/>
            <person name="Li J."/>
            <person name="Xun X."/>
            <person name="Sun Y."/>
            <person name="Guo X."/>
            <person name="Huan P."/>
            <person name="Dong B."/>
            <person name="Zhang L."/>
            <person name="Hu X."/>
            <person name="Sun X."/>
            <person name="Wang J."/>
            <person name="Zhao C."/>
            <person name="Wang Y."/>
            <person name="Wang D."/>
            <person name="Huang X."/>
            <person name="Wang R."/>
            <person name="Lv J."/>
            <person name="Li Y."/>
            <person name="Zhang Z."/>
            <person name="Liu B."/>
            <person name="Lu W."/>
            <person name="Hui Y."/>
            <person name="Liang J."/>
            <person name="Zhou Z."/>
            <person name="Hou R."/>
            <person name="Li X."/>
            <person name="Liu Y."/>
            <person name="Li H."/>
            <person name="Ning X."/>
            <person name="Lin Y."/>
            <person name="Zhao L."/>
            <person name="Xing Q."/>
            <person name="Dou J."/>
            <person name="Li Y."/>
            <person name="Mao J."/>
            <person name="Guo H."/>
            <person name="Dou H."/>
            <person name="Li T."/>
            <person name="Mu C."/>
            <person name="Jiang W."/>
            <person name="Fu Q."/>
            <person name="Fu X."/>
            <person name="Miao Y."/>
            <person name="Liu J."/>
            <person name="Yu Q."/>
            <person name="Li R."/>
            <person name="Liao H."/>
            <person name="Li X."/>
            <person name="Kong Y."/>
            <person name="Jiang Z."/>
            <person name="Chourrout D."/>
            <person name="Li R."/>
            <person name="Bao Z."/>
        </authorList>
    </citation>
    <scope>NUCLEOTIDE SEQUENCE [LARGE SCALE GENOMIC DNA]</scope>
    <source>
        <strain evidence="10 11">PY_sf001</strain>
    </source>
</reference>
<dbReference type="GO" id="GO:0004527">
    <property type="term" value="F:exonuclease activity"/>
    <property type="evidence" value="ECO:0007669"/>
    <property type="project" value="UniProtKB-KW"/>
</dbReference>
<feature type="region of interest" description="Disordered" evidence="8">
    <location>
        <begin position="296"/>
        <end position="649"/>
    </location>
</feature>
<evidence type="ECO:0000256" key="3">
    <source>
        <dbReference type="ARBA" id="ARBA00022722"/>
    </source>
</evidence>
<feature type="compositionally biased region" description="Basic and acidic residues" evidence="8">
    <location>
        <begin position="608"/>
        <end position="626"/>
    </location>
</feature>
<keyword evidence="7" id="KW-0863">Zinc-finger</keyword>
<organism evidence="10 11">
    <name type="scientific">Mizuhopecten yessoensis</name>
    <name type="common">Japanese scallop</name>
    <name type="synonym">Patinopecten yessoensis</name>
    <dbReference type="NCBI Taxonomy" id="6573"/>
    <lineage>
        <taxon>Eukaryota</taxon>
        <taxon>Metazoa</taxon>
        <taxon>Spiralia</taxon>
        <taxon>Lophotrochozoa</taxon>
        <taxon>Mollusca</taxon>
        <taxon>Bivalvia</taxon>
        <taxon>Autobranchia</taxon>
        <taxon>Pteriomorphia</taxon>
        <taxon>Pectinida</taxon>
        <taxon>Pectinoidea</taxon>
        <taxon>Pectinidae</taxon>
        <taxon>Mizuhopecten</taxon>
    </lineage>
</organism>
<evidence type="ECO:0000256" key="2">
    <source>
        <dbReference type="ARBA" id="ARBA00006357"/>
    </source>
</evidence>
<dbReference type="InterPro" id="IPR047021">
    <property type="entry name" value="REXO1/3/4-like"/>
</dbReference>
<dbReference type="Gene3D" id="3.30.420.10">
    <property type="entry name" value="Ribonuclease H-like superfamily/Ribonuclease H"/>
    <property type="match status" value="1"/>
</dbReference>
<dbReference type="InterPro" id="IPR012337">
    <property type="entry name" value="RNaseH-like_sf"/>
</dbReference>
<evidence type="ECO:0000313" key="11">
    <source>
        <dbReference type="Proteomes" id="UP000242188"/>
    </source>
</evidence>
<feature type="domain" description="C3H1-type" evidence="9">
    <location>
        <begin position="7"/>
        <end position="33"/>
    </location>
</feature>
<feature type="compositionally biased region" description="Acidic residues" evidence="8">
    <location>
        <begin position="313"/>
        <end position="324"/>
    </location>
</feature>
<feature type="zinc finger region" description="C3H1-type" evidence="7">
    <location>
        <begin position="7"/>
        <end position="33"/>
    </location>
</feature>
<dbReference type="GO" id="GO:0008270">
    <property type="term" value="F:zinc ion binding"/>
    <property type="evidence" value="ECO:0007669"/>
    <property type="project" value="UniProtKB-KW"/>
</dbReference>
<feature type="compositionally biased region" description="Basic and acidic residues" evidence="8">
    <location>
        <begin position="296"/>
        <end position="312"/>
    </location>
</feature>
<feature type="compositionally biased region" description="Polar residues" evidence="8">
    <location>
        <begin position="42"/>
        <end position="52"/>
    </location>
</feature>
<evidence type="ECO:0000256" key="1">
    <source>
        <dbReference type="ARBA" id="ARBA00004123"/>
    </source>
</evidence>
<feature type="compositionally biased region" description="Basic and acidic residues" evidence="8">
    <location>
        <begin position="369"/>
        <end position="387"/>
    </location>
</feature>
<gene>
    <name evidence="10" type="ORF">KP79_PYT08167</name>
</gene>
<dbReference type="InterPro" id="IPR013520">
    <property type="entry name" value="Ribonucl_H"/>
</dbReference>
<feature type="compositionally biased region" description="Basic and acidic residues" evidence="8">
    <location>
        <begin position="519"/>
        <end position="550"/>
    </location>
</feature>
<dbReference type="STRING" id="6573.A0A210QF48"/>
<accession>A0A210QF48</accession>
<feature type="region of interest" description="Disordered" evidence="8">
    <location>
        <begin position="710"/>
        <end position="750"/>
    </location>
</feature>
<dbReference type="OrthoDB" id="206335at2759"/>
<evidence type="ECO:0000313" key="10">
    <source>
        <dbReference type="EMBL" id="OWF47383.1"/>
    </source>
</evidence>
<feature type="region of interest" description="Disordered" evidence="8">
    <location>
        <begin position="195"/>
        <end position="229"/>
    </location>
</feature>
<dbReference type="SUPFAM" id="SSF53098">
    <property type="entry name" value="Ribonuclease H-like"/>
    <property type="match status" value="1"/>
</dbReference>
<dbReference type="GO" id="GO:0005634">
    <property type="term" value="C:nucleus"/>
    <property type="evidence" value="ECO:0007669"/>
    <property type="project" value="UniProtKB-SubCell"/>
</dbReference>
<keyword evidence="7" id="KW-0862">Zinc</keyword>
<dbReference type="Proteomes" id="UP000242188">
    <property type="component" value="Unassembled WGS sequence"/>
</dbReference>
<proteinExistence type="inferred from homology"/>
<dbReference type="PANTHER" id="PTHR12801">
    <property type="entry name" value="RNA EXONUCLEASE REXO1 / RECO3 FAMILY MEMBER-RELATED"/>
    <property type="match status" value="1"/>
</dbReference>
<keyword evidence="3" id="KW-0540">Nuclease</keyword>
<dbReference type="InterPro" id="IPR034922">
    <property type="entry name" value="REX1-like_exo"/>
</dbReference>
<dbReference type="FunFam" id="3.30.420.10:FF:000019">
    <property type="entry name" value="RNA exonuclease NEF-sp"/>
    <property type="match status" value="1"/>
</dbReference>
<protein>
    <submittedName>
        <fullName evidence="10">RNA exonuclease 1-like</fullName>
    </submittedName>
</protein>
<evidence type="ECO:0000256" key="7">
    <source>
        <dbReference type="PROSITE-ProRule" id="PRU00723"/>
    </source>
</evidence>
<feature type="compositionally biased region" description="Basic and acidic residues" evidence="8">
    <location>
        <begin position="262"/>
        <end position="279"/>
    </location>
</feature>
<sequence length="1288" mass="143901">MFRTAGYYRGVNCPYFASGLCERPHCHFRHVKQDQNEDLNSRPKTPTPSKDASSYLEKLSDGQFPLTSESIKSYSKDNDVDVDEEKSNNHQILNKYTGEPIINEKSECYELGPNINEVNKYTGKPVEYNKYTGEPIYHKEDSSSSSLNKRWTEAVLGSDTPTYNPTPLSELQKRNANPNLNKYSLLASTISSSQEYDPESNYSTSTKVHHVSVPQVGRPSYSSKRSCSYDPANVKYKKPVLKRQRVASFFDAKFSSDEEEENKNVEKDGKDEKTVSSDKEDKFHLKDVNYFEKLLDGPKDVDEKKSRVKVESDDSLDSLDEDVDVTPLLEKCRRRSQSGGNEQDSTEEKTDVKSKVSNVDTGDSSSLHSKTETVSKKGKESSDLTDKKTKKKSTAESVPSTGDKNDKSTEICDRNDKKNHIASSSHSKSSHHGSNKSQKETSSSKISQGNGISTHKSTKESSKNSQPGTSNSSHKSSKESSSKSSHHHKTEYSKSSHNSDKSSHHSSSKKPHSSTSLCKVKDKSKSRDSQDSKSSETENHLVCDTDKSNDLSKSSSSSSSSNNHRKHSRHSNSESSSSSSDKHQHNSERGHDTNSVHTSSHSSGSSKGSKDMKNRAKQKDDKTSKNDKKRTKSVSSERRKSSETIKKKIVDINIDLFGANSEDEEDDEDLVEVPMASDGHISESDMVAFLNDSDYSDEDIDRYDECLRIFQENKGVKNNTNKKKSSPEKSHDAQNPSAPSGKQRMAHKKESEIMRKLKVFEKPKSKMSPAEVMHNRFLQIQEKARNAAAAAATSNNGTASSSTAKTFMLSGSKKRTAHNLSTSKSNGTSTDKAVISTASRTEKRKARTPHVSNLARPTIPSEFGGKVPMNVRQRYLNLIIDDCLKIYDTDKEAFDRGQQEESAVYKRASSKTVYLNIAVNTIKRLRSEQAGPSNSKKPKQTVFTLSHEQILGGKNATKTTFTINRSGGGSKIQEENFKGADLYKRLSRYILVEEQMKENGFPRPSPTEPGSAVFFVEPRKKINVQSSKPTNYEKLCIRCGKMFTVYPNGTYAKTEECTFHWGKAWKKRVAGMIDTRYTCCQGDLTTDGCQIAKGHVHETNKWETMSGYMKTFPCSPPCDGDYGVFAMDCEMVYTKFGIELARVTVTDPENDCVYETLVKPDAAVVDYNTRFSGLTEEILKDVTTTLRDVQAVLLSLFSDRTIVMGHSLESDFSAVRLLHNTVVDTSVVFPHKMGPPYKRALKTLMAEYLKKIIQDDVGGHDSKEDSTSCMELMHLKIKEDARKEPRRS</sequence>
<comment type="subcellular location">
    <subcellularLocation>
        <location evidence="1">Nucleus</location>
    </subcellularLocation>
</comment>
<name>A0A210QF48_MIZYE</name>
<feature type="compositionally biased region" description="Polar residues" evidence="8">
    <location>
        <begin position="440"/>
        <end position="455"/>
    </location>
</feature>
<feature type="compositionally biased region" description="Polar residues" evidence="8">
    <location>
        <begin position="195"/>
        <end position="206"/>
    </location>
</feature>
<feature type="region of interest" description="Disordered" evidence="8">
    <location>
        <begin position="33"/>
        <end position="87"/>
    </location>
</feature>